<dbReference type="EMBL" id="LT607756">
    <property type="protein sequence ID" value="SCG85984.1"/>
    <property type="molecule type" value="Genomic_DNA"/>
</dbReference>
<dbReference type="Pfam" id="PF09888">
    <property type="entry name" value="DUF2115"/>
    <property type="match status" value="1"/>
</dbReference>
<name>A0A1D3L2U4_9EURY</name>
<evidence type="ECO:0000313" key="3">
    <source>
        <dbReference type="Proteomes" id="UP000094707"/>
    </source>
</evidence>
<evidence type="ECO:0000256" key="1">
    <source>
        <dbReference type="HAMAP-Rule" id="MF_00763"/>
    </source>
</evidence>
<dbReference type="OrthoDB" id="81482at2157"/>
<dbReference type="InterPro" id="IPR019215">
    <property type="entry name" value="DUF2115"/>
</dbReference>
<dbReference type="GeneID" id="30412270"/>
<organism evidence="2 3">
    <name type="scientific">Methanobacterium congolense</name>
    <dbReference type="NCBI Taxonomy" id="118062"/>
    <lineage>
        <taxon>Archaea</taxon>
        <taxon>Methanobacteriati</taxon>
        <taxon>Methanobacteriota</taxon>
        <taxon>Methanomada group</taxon>
        <taxon>Methanobacteria</taxon>
        <taxon>Methanobacteriales</taxon>
        <taxon>Methanobacteriaceae</taxon>
        <taxon>Methanobacterium</taxon>
    </lineage>
</organism>
<dbReference type="AlphaFoldDB" id="A0A1D3L2U4"/>
<keyword evidence="3" id="KW-1185">Reference proteome</keyword>
<proteinExistence type="inferred from homology"/>
<dbReference type="Proteomes" id="UP000094707">
    <property type="component" value="Chromosome I"/>
</dbReference>
<comment type="similarity">
    <text evidence="1">Belongs to the UPF0305 family.</text>
</comment>
<dbReference type="KEGG" id="mcub:MCBB_1428"/>
<sequence length="146" mass="17473">MKTSELLLKLKKEVERYKEIVKAPEKTDNSINSIMSRYNYENFQEILTSSINREDEDVDDFMVEDLKMRIDHYFSLYAPEDKSFREFIKIISTYLVFVAKKPLHPPGTVFKDGYRVYKGKDRYICTGKRKFMAEELSLCRYCICRF</sequence>
<dbReference type="RefSeq" id="WP_071907095.1">
    <property type="nucleotide sequence ID" value="NZ_LT607756.1"/>
</dbReference>
<dbReference type="HAMAP" id="MF_00763">
    <property type="entry name" value="UPF0305"/>
    <property type="match status" value="1"/>
</dbReference>
<reference evidence="2 3" key="1">
    <citation type="submission" date="2016-08" db="EMBL/GenBank/DDBJ databases">
        <authorList>
            <person name="Seilhamer J.J."/>
        </authorList>
    </citation>
    <scope>NUCLEOTIDE SEQUENCE [LARGE SCALE GENOMIC DNA]</scope>
    <source>
        <strain evidence="2">Buetzberg</strain>
    </source>
</reference>
<accession>A0A1D3L2U4</accession>
<gene>
    <name evidence="2" type="ORF">MCBB_1428</name>
</gene>
<protein>
    <recommendedName>
        <fullName evidence="1">UPF0305 protein MCBB_1428</fullName>
    </recommendedName>
</protein>
<evidence type="ECO:0000313" key="2">
    <source>
        <dbReference type="EMBL" id="SCG85984.1"/>
    </source>
</evidence>